<accession>A0A022QIF6</accession>
<sequence length="124" mass="13976">MYGIDGRDSFTQTPERGSYACVVVAYGERVPWVWRISHGRGLLWWIREEETAARHELDTWEADTKSTSGTCERMVSNTSAWNSGTSSCSAICRSAIYGESFIIYKSPVKLSVVFAYVEFLNTIS</sequence>
<name>A0A022QIF6_ERYGU</name>
<dbReference type="EMBL" id="KI631414">
    <property type="protein sequence ID" value="EYU28437.1"/>
    <property type="molecule type" value="Genomic_DNA"/>
</dbReference>
<protein>
    <submittedName>
        <fullName evidence="1">Uncharacterized protein</fullName>
    </submittedName>
</protein>
<gene>
    <name evidence="1" type="ORF">MIMGU_mgv1a016357mg</name>
</gene>
<organism evidence="1 2">
    <name type="scientific">Erythranthe guttata</name>
    <name type="common">Yellow monkey flower</name>
    <name type="synonym">Mimulus guttatus</name>
    <dbReference type="NCBI Taxonomy" id="4155"/>
    <lineage>
        <taxon>Eukaryota</taxon>
        <taxon>Viridiplantae</taxon>
        <taxon>Streptophyta</taxon>
        <taxon>Embryophyta</taxon>
        <taxon>Tracheophyta</taxon>
        <taxon>Spermatophyta</taxon>
        <taxon>Magnoliopsida</taxon>
        <taxon>eudicotyledons</taxon>
        <taxon>Gunneridae</taxon>
        <taxon>Pentapetalae</taxon>
        <taxon>asterids</taxon>
        <taxon>lamiids</taxon>
        <taxon>Lamiales</taxon>
        <taxon>Phrymaceae</taxon>
        <taxon>Erythranthe</taxon>
    </lineage>
</organism>
<keyword evidence="2" id="KW-1185">Reference proteome</keyword>
<dbReference type="AlphaFoldDB" id="A0A022QIF6"/>
<dbReference type="Proteomes" id="UP000030748">
    <property type="component" value="Unassembled WGS sequence"/>
</dbReference>
<proteinExistence type="predicted"/>
<evidence type="ECO:0000313" key="2">
    <source>
        <dbReference type="Proteomes" id="UP000030748"/>
    </source>
</evidence>
<reference evidence="1 2" key="1">
    <citation type="journal article" date="2013" name="Proc. Natl. Acad. Sci. U.S.A.">
        <title>Fine-scale variation in meiotic recombination in Mimulus inferred from population shotgun sequencing.</title>
        <authorList>
            <person name="Hellsten U."/>
            <person name="Wright K.M."/>
            <person name="Jenkins J."/>
            <person name="Shu S."/>
            <person name="Yuan Y."/>
            <person name="Wessler S.R."/>
            <person name="Schmutz J."/>
            <person name="Willis J.H."/>
            <person name="Rokhsar D.S."/>
        </authorList>
    </citation>
    <scope>NUCLEOTIDE SEQUENCE [LARGE SCALE GENOMIC DNA]</scope>
    <source>
        <strain evidence="2">cv. DUN x IM62</strain>
    </source>
</reference>
<evidence type="ECO:0000313" key="1">
    <source>
        <dbReference type="EMBL" id="EYU28437.1"/>
    </source>
</evidence>